<gene>
    <name evidence="1" type="ORF">SDC9_118773</name>
</gene>
<dbReference type="AlphaFoldDB" id="A0A645C2D6"/>
<protein>
    <submittedName>
        <fullName evidence="1">Uncharacterized protein</fullName>
    </submittedName>
</protein>
<comment type="caution">
    <text evidence="1">The sequence shown here is derived from an EMBL/GenBank/DDBJ whole genome shotgun (WGS) entry which is preliminary data.</text>
</comment>
<sequence length="136" mass="15668">MNQPRYLRTALRLDGQHIAPVADGDDRFLQIFLRGLALEHAVELFAHALANDFDLPANTVEFRRGVIRNFILAQDAARDFFLYRAVRGQPVCKVAKKTVLVSVLQDFFCFPRGAHRLRNREQFPRAQEERSVHPPN</sequence>
<dbReference type="EMBL" id="VSSQ01024339">
    <property type="protein sequence ID" value="MPM71802.1"/>
    <property type="molecule type" value="Genomic_DNA"/>
</dbReference>
<evidence type="ECO:0000313" key="1">
    <source>
        <dbReference type="EMBL" id="MPM71802.1"/>
    </source>
</evidence>
<name>A0A645C2D6_9ZZZZ</name>
<organism evidence="1">
    <name type="scientific">bioreactor metagenome</name>
    <dbReference type="NCBI Taxonomy" id="1076179"/>
    <lineage>
        <taxon>unclassified sequences</taxon>
        <taxon>metagenomes</taxon>
        <taxon>ecological metagenomes</taxon>
    </lineage>
</organism>
<reference evidence="1" key="1">
    <citation type="submission" date="2019-08" db="EMBL/GenBank/DDBJ databases">
        <authorList>
            <person name="Kucharzyk K."/>
            <person name="Murdoch R.W."/>
            <person name="Higgins S."/>
            <person name="Loffler F."/>
        </authorList>
    </citation>
    <scope>NUCLEOTIDE SEQUENCE</scope>
</reference>
<accession>A0A645C2D6</accession>
<proteinExistence type="predicted"/>